<dbReference type="Pfam" id="PF02581">
    <property type="entry name" value="TMP-TENI"/>
    <property type="match status" value="1"/>
</dbReference>
<dbReference type="InterPro" id="IPR022998">
    <property type="entry name" value="ThiamineP_synth_TenI"/>
</dbReference>
<accession>A0ABW1Z4E3</accession>
<evidence type="ECO:0000256" key="8">
    <source>
        <dbReference type="ARBA" id="ARBA00047883"/>
    </source>
</evidence>
<comment type="cofactor">
    <cofactor evidence="9">
        <name>Mg(2+)</name>
        <dbReference type="ChEBI" id="CHEBI:18420"/>
    </cofactor>
    <text evidence="9">Binds 1 Mg(2+) ion per subunit.</text>
</comment>
<dbReference type="PANTHER" id="PTHR20857">
    <property type="entry name" value="THIAMINE-PHOSPHATE PYROPHOSPHORYLASE"/>
    <property type="match status" value="1"/>
</dbReference>
<keyword evidence="2 9" id="KW-0808">Transferase</keyword>
<proteinExistence type="inferred from homology"/>
<evidence type="ECO:0000256" key="6">
    <source>
        <dbReference type="ARBA" id="ARBA00047334"/>
    </source>
</evidence>
<dbReference type="InterPro" id="IPR013785">
    <property type="entry name" value="Aldolase_TIM"/>
</dbReference>
<organism evidence="13 14">
    <name type="scientific">Granulicella cerasi</name>
    <dbReference type="NCBI Taxonomy" id="741063"/>
    <lineage>
        <taxon>Bacteria</taxon>
        <taxon>Pseudomonadati</taxon>
        <taxon>Acidobacteriota</taxon>
        <taxon>Terriglobia</taxon>
        <taxon>Terriglobales</taxon>
        <taxon>Acidobacteriaceae</taxon>
        <taxon>Granulicella</taxon>
    </lineage>
</organism>
<evidence type="ECO:0000313" key="13">
    <source>
        <dbReference type="EMBL" id="MFC6644253.1"/>
    </source>
</evidence>
<comment type="function">
    <text evidence="9">Condenses 4-methyl-5-(beta-hydroxyethyl)thiazole monophosphate (THZ-P) and 2-methyl-4-amino-5-hydroxymethyl pyrimidine pyrophosphate (HMP-PP) to form thiamine monophosphate (TMP).</text>
</comment>
<evidence type="ECO:0000256" key="7">
    <source>
        <dbReference type="ARBA" id="ARBA00047851"/>
    </source>
</evidence>
<feature type="binding site" evidence="9">
    <location>
        <position position="90"/>
    </location>
    <ligand>
        <name>Mg(2+)</name>
        <dbReference type="ChEBI" id="CHEBI:18420"/>
    </ligand>
</feature>
<evidence type="ECO:0000256" key="11">
    <source>
        <dbReference type="RuleBase" id="RU004253"/>
    </source>
</evidence>
<keyword evidence="4 9" id="KW-0460">Magnesium</keyword>
<dbReference type="NCBIfam" id="TIGR00693">
    <property type="entry name" value="thiE"/>
    <property type="match status" value="1"/>
</dbReference>
<dbReference type="RefSeq" id="WP_263372193.1">
    <property type="nucleotide sequence ID" value="NZ_JAGSYD010000004.1"/>
</dbReference>
<comment type="catalytic activity">
    <reaction evidence="8 9 10">
        <text>2-[(2R,5Z)-2-carboxy-4-methylthiazol-5(2H)-ylidene]ethyl phosphate + 4-amino-2-methyl-5-(diphosphooxymethyl)pyrimidine + 2 H(+) = thiamine phosphate + CO2 + diphosphate</text>
        <dbReference type="Rhea" id="RHEA:47844"/>
        <dbReference type="ChEBI" id="CHEBI:15378"/>
        <dbReference type="ChEBI" id="CHEBI:16526"/>
        <dbReference type="ChEBI" id="CHEBI:33019"/>
        <dbReference type="ChEBI" id="CHEBI:37575"/>
        <dbReference type="ChEBI" id="CHEBI:57841"/>
        <dbReference type="ChEBI" id="CHEBI:62899"/>
        <dbReference type="EC" id="2.5.1.3"/>
    </reaction>
</comment>
<feature type="binding site" evidence="9">
    <location>
        <begin position="134"/>
        <end position="136"/>
    </location>
    <ligand>
        <name>2-[(2R,5Z)-2-carboxy-4-methylthiazol-5(2H)-ylidene]ethyl phosphate</name>
        <dbReference type="ChEBI" id="CHEBI:62899"/>
    </ligand>
</feature>
<dbReference type="InterPro" id="IPR036206">
    <property type="entry name" value="ThiamineP_synth_sf"/>
</dbReference>
<gene>
    <name evidence="9 13" type="primary">thiE</name>
    <name evidence="13" type="ORF">ACFQBQ_01325</name>
</gene>
<sequence>MKFPKLYVILDVETLERRGLRLSCVAGELARAGVELVQLRDKQGSPQDVLRRAAEVEREFAGTQCRLVMNDRADLAVLAGWTGVHVGHKDMPPVAVREVLSGAFVGVSTHDGEQVRAADAGEADYVAIGPVFATSTKLDAEPVVGLDGVRKARALTSKPLVAIGGITLENARSVIDAGADSVAVISALFVPGERPGKVAEELIARLSS</sequence>
<dbReference type="InterPro" id="IPR034291">
    <property type="entry name" value="TMP_synthase"/>
</dbReference>
<comment type="caution">
    <text evidence="13">The sequence shown here is derived from an EMBL/GenBank/DDBJ whole genome shotgun (WGS) entry which is preliminary data.</text>
</comment>
<dbReference type="Proteomes" id="UP001596391">
    <property type="component" value="Unassembled WGS sequence"/>
</dbReference>
<comment type="catalytic activity">
    <reaction evidence="7 9 10">
        <text>2-(2-carboxy-4-methylthiazol-5-yl)ethyl phosphate + 4-amino-2-methyl-5-(diphosphooxymethyl)pyrimidine + 2 H(+) = thiamine phosphate + CO2 + diphosphate</text>
        <dbReference type="Rhea" id="RHEA:47848"/>
        <dbReference type="ChEBI" id="CHEBI:15378"/>
        <dbReference type="ChEBI" id="CHEBI:16526"/>
        <dbReference type="ChEBI" id="CHEBI:33019"/>
        <dbReference type="ChEBI" id="CHEBI:37575"/>
        <dbReference type="ChEBI" id="CHEBI:57841"/>
        <dbReference type="ChEBI" id="CHEBI:62890"/>
        <dbReference type="EC" id="2.5.1.3"/>
    </reaction>
</comment>
<feature type="domain" description="Thiamine phosphate synthase/TenI" evidence="12">
    <location>
        <begin position="21"/>
        <end position="188"/>
    </location>
</feature>
<dbReference type="PANTHER" id="PTHR20857:SF15">
    <property type="entry name" value="THIAMINE-PHOSPHATE SYNTHASE"/>
    <property type="match status" value="1"/>
</dbReference>
<feature type="binding site" evidence="9">
    <location>
        <position position="70"/>
    </location>
    <ligand>
        <name>4-amino-2-methyl-5-(diphosphooxymethyl)pyrimidine</name>
        <dbReference type="ChEBI" id="CHEBI:57841"/>
    </ligand>
</feature>
<feature type="binding site" evidence="9">
    <location>
        <begin position="185"/>
        <end position="186"/>
    </location>
    <ligand>
        <name>2-[(2R,5Z)-2-carboxy-4-methylthiazol-5(2H)-ylidene]ethyl phosphate</name>
        <dbReference type="ChEBI" id="CHEBI:62899"/>
    </ligand>
</feature>
<name>A0ABW1Z4E3_9BACT</name>
<keyword evidence="3 9" id="KW-0479">Metal-binding</keyword>
<evidence type="ECO:0000259" key="12">
    <source>
        <dbReference type="Pfam" id="PF02581"/>
    </source>
</evidence>
<feature type="binding site" evidence="9">
    <location>
        <position position="108"/>
    </location>
    <ligand>
        <name>4-amino-2-methyl-5-(diphosphooxymethyl)pyrimidine</name>
        <dbReference type="ChEBI" id="CHEBI:57841"/>
    </ligand>
</feature>
<evidence type="ECO:0000256" key="1">
    <source>
        <dbReference type="ARBA" id="ARBA00005165"/>
    </source>
</evidence>
<feature type="binding site" evidence="9">
    <location>
        <position position="137"/>
    </location>
    <ligand>
        <name>4-amino-2-methyl-5-(diphosphooxymethyl)pyrimidine</name>
        <dbReference type="ChEBI" id="CHEBI:57841"/>
    </ligand>
</feature>
<dbReference type="SUPFAM" id="SSF51391">
    <property type="entry name" value="Thiamin phosphate synthase"/>
    <property type="match status" value="1"/>
</dbReference>
<dbReference type="Gene3D" id="3.20.20.70">
    <property type="entry name" value="Aldolase class I"/>
    <property type="match status" value="1"/>
</dbReference>
<dbReference type="GO" id="GO:0004789">
    <property type="term" value="F:thiamine-phosphate diphosphorylase activity"/>
    <property type="evidence" value="ECO:0007669"/>
    <property type="project" value="UniProtKB-EC"/>
</dbReference>
<evidence type="ECO:0000256" key="2">
    <source>
        <dbReference type="ARBA" id="ARBA00022679"/>
    </source>
</evidence>
<evidence type="ECO:0000256" key="10">
    <source>
        <dbReference type="RuleBase" id="RU003826"/>
    </source>
</evidence>
<comment type="pathway">
    <text evidence="1 9 11">Cofactor biosynthesis; thiamine diphosphate biosynthesis; thiamine phosphate from 4-amino-2-methyl-5-diphosphomethylpyrimidine and 4-methyl-5-(2-phosphoethyl)-thiazole: step 1/1.</text>
</comment>
<evidence type="ECO:0000256" key="9">
    <source>
        <dbReference type="HAMAP-Rule" id="MF_00097"/>
    </source>
</evidence>
<evidence type="ECO:0000313" key="14">
    <source>
        <dbReference type="Proteomes" id="UP001596391"/>
    </source>
</evidence>
<keyword evidence="5 9" id="KW-0784">Thiamine biosynthesis</keyword>
<keyword evidence="14" id="KW-1185">Reference proteome</keyword>
<dbReference type="EMBL" id="JBHSWI010000001">
    <property type="protein sequence ID" value="MFC6644253.1"/>
    <property type="molecule type" value="Genomic_DNA"/>
</dbReference>
<protein>
    <recommendedName>
        <fullName evidence="9">Thiamine-phosphate synthase</fullName>
        <shortName evidence="9">TP synthase</shortName>
        <shortName evidence="9">TPS</shortName>
        <ecNumber evidence="9">2.5.1.3</ecNumber>
    </recommendedName>
    <alternativeName>
        <fullName evidence="9">Thiamine-phosphate pyrophosphorylase</fullName>
        <shortName evidence="9">TMP pyrophosphorylase</shortName>
        <shortName evidence="9">TMP-PPase</shortName>
    </alternativeName>
</protein>
<reference evidence="14" key="1">
    <citation type="journal article" date="2019" name="Int. J. Syst. Evol. Microbiol.">
        <title>The Global Catalogue of Microorganisms (GCM) 10K type strain sequencing project: providing services to taxonomists for standard genome sequencing and annotation.</title>
        <authorList>
            <consortium name="The Broad Institute Genomics Platform"/>
            <consortium name="The Broad Institute Genome Sequencing Center for Infectious Disease"/>
            <person name="Wu L."/>
            <person name="Ma J."/>
        </authorList>
    </citation>
    <scope>NUCLEOTIDE SEQUENCE [LARGE SCALE GENOMIC DNA]</scope>
    <source>
        <strain evidence="14">CGMCC 1.16026</strain>
    </source>
</reference>
<comment type="catalytic activity">
    <reaction evidence="6 9 10">
        <text>4-methyl-5-(2-phosphooxyethyl)-thiazole + 4-amino-2-methyl-5-(diphosphooxymethyl)pyrimidine + H(+) = thiamine phosphate + diphosphate</text>
        <dbReference type="Rhea" id="RHEA:22328"/>
        <dbReference type="ChEBI" id="CHEBI:15378"/>
        <dbReference type="ChEBI" id="CHEBI:33019"/>
        <dbReference type="ChEBI" id="CHEBI:37575"/>
        <dbReference type="ChEBI" id="CHEBI:57841"/>
        <dbReference type="ChEBI" id="CHEBI:58296"/>
        <dbReference type="EC" id="2.5.1.3"/>
    </reaction>
</comment>
<dbReference type="CDD" id="cd00564">
    <property type="entry name" value="TMP_TenI"/>
    <property type="match status" value="1"/>
</dbReference>
<feature type="binding site" evidence="9">
    <location>
        <position position="165"/>
    </location>
    <ligand>
        <name>2-[(2R,5Z)-2-carboxy-4-methylthiazol-5(2H)-ylidene]ethyl phosphate</name>
        <dbReference type="ChEBI" id="CHEBI:62899"/>
    </ligand>
</feature>
<feature type="binding site" evidence="9">
    <location>
        <position position="71"/>
    </location>
    <ligand>
        <name>Mg(2+)</name>
        <dbReference type="ChEBI" id="CHEBI:18420"/>
    </ligand>
</feature>
<dbReference type="EC" id="2.5.1.3" evidence="9"/>
<evidence type="ECO:0000256" key="3">
    <source>
        <dbReference type="ARBA" id="ARBA00022723"/>
    </source>
</evidence>
<feature type="binding site" evidence="9">
    <location>
        <begin position="38"/>
        <end position="42"/>
    </location>
    <ligand>
        <name>4-amino-2-methyl-5-(diphosphooxymethyl)pyrimidine</name>
        <dbReference type="ChEBI" id="CHEBI:57841"/>
    </ligand>
</feature>
<evidence type="ECO:0000256" key="5">
    <source>
        <dbReference type="ARBA" id="ARBA00022977"/>
    </source>
</evidence>
<comment type="similarity">
    <text evidence="9 10">Belongs to the thiamine-phosphate synthase family.</text>
</comment>
<evidence type="ECO:0000256" key="4">
    <source>
        <dbReference type="ARBA" id="ARBA00022842"/>
    </source>
</evidence>
<dbReference type="HAMAP" id="MF_00097">
    <property type="entry name" value="TMP_synthase"/>
    <property type="match status" value="1"/>
</dbReference>